<protein>
    <submittedName>
        <fullName evidence="2">Uncharacterized protein</fullName>
    </submittedName>
</protein>
<sequence>MQMSPRHLKISPPLHSFGQSRGKKPGGGGPQVAVEAAAMEGHTAPYHKMGTHQQCKET</sequence>
<keyword evidence="3" id="KW-1185">Reference proteome</keyword>
<comment type="caution">
    <text evidence="2">The sequence shown here is derived from an EMBL/GenBank/DDBJ whole genome shotgun (WGS) entry which is preliminary data.</text>
</comment>
<name>A0ABN9HGS1_9NEOB</name>
<organism evidence="2 3">
    <name type="scientific">Staurois parvus</name>
    <dbReference type="NCBI Taxonomy" id="386267"/>
    <lineage>
        <taxon>Eukaryota</taxon>
        <taxon>Metazoa</taxon>
        <taxon>Chordata</taxon>
        <taxon>Craniata</taxon>
        <taxon>Vertebrata</taxon>
        <taxon>Euteleostomi</taxon>
        <taxon>Amphibia</taxon>
        <taxon>Batrachia</taxon>
        <taxon>Anura</taxon>
        <taxon>Neobatrachia</taxon>
        <taxon>Ranoidea</taxon>
        <taxon>Ranidae</taxon>
        <taxon>Staurois</taxon>
    </lineage>
</organism>
<evidence type="ECO:0000256" key="1">
    <source>
        <dbReference type="SAM" id="MobiDB-lite"/>
    </source>
</evidence>
<accession>A0ABN9HGS1</accession>
<dbReference type="Proteomes" id="UP001162483">
    <property type="component" value="Unassembled WGS sequence"/>
</dbReference>
<evidence type="ECO:0000313" key="2">
    <source>
        <dbReference type="EMBL" id="CAI9619611.1"/>
    </source>
</evidence>
<gene>
    <name evidence="2" type="ORF">SPARVUS_LOCUS15861931</name>
</gene>
<proteinExistence type="predicted"/>
<feature type="region of interest" description="Disordered" evidence="1">
    <location>
        <begin position="1"/>
        <end position="58"/>
    </location>
</feature>
<dbReference type="EMBL" id="CATNWA010020714">
    <property type="protein sequence ID" value="CAI9619611.1"/>
    <property type="molecule type" value="Genomic_DNA"/>
</dbReference>
<evidence type="ECO:0000313" key="3">
    <source>
        <dbReference type="Proteomes" id="UP001162483"/>
    </source>
</evidence>
<reference evidence="2" key="1">
    <citation type="submission" date="2023-05" db="EMBL/GenBank/DDBJ databases">
        <authorList>
            <person name="Stuckert A."/>
        </authorList>
    </citation>
    <scope>NUCLEOTIDE SEQUENCE</scope>
</reference>